<keyword evidence="2 5" id="KW-0413">Isomerase</keyword>
<keyword evidence="1 5" id="KW-0963">Cytoplasm</keyword>
<keyword evidence="4 5" id="KW-0684">Rhamnose metabolism</keyword>
<gene>
    <name evidence="5 7" type="primary">rhaM</name>
    <name evidence="7" type="ORF">FJU08_15170</name>
</gene>
<dbReference type="InterPro" id="IPR011008">
    <property type="entry name" value="Dimeric_a/b-barrel"/>
</dbReference>
<comment type="function">
    <text evidence="5">Involved in the anomeric conversion of L-rhamnose.</text>
</comment>
<evidence type="ECO:0000256" key="5">
    <source>
        <dbReference type="HAMAP-Rule" id="MF_01663"/>
    </source>
</evidence>
<keyword evidence="8" id="KW-1185">Reference proteome</keyword>
<dbReference type="EMBL" id="VHLG01000010">
    <property type="protein sequence ID" value="TPW29189.1"/>
    <property type="molecule type" value="Genomic_DNA"/>
</dbReference>
<comment type="pathway">
    <text evidence="5">Carbohydrate metabolism; L-rhamnose metabolism.</text>
</comment>
<dbReference type="GO" id="GO:0062192">
    <property type="term" value="F:L-rhamnose mutarotase activity"/>
    <property type="evidence" value="ECO:0007669"/>
    <property type="project" value="UniProtKB-UniRule"/>
</dbReference>
<comment type="subcellular location">
    <subcellularLocation>
        <location evidence="5">Cytoplasm</location>
    </subcellularLocation>
</comment>
<reference evidence="7 8" key="1">
    <citation type="submission" date="2019-06" db="EMBL/GenBank/DDBJ databases">
        <authorList>
            <person name="Li M."/>
        </authorList>
    </citation>
    <scope>NUCLEOTIDE SEQUENCE [LARGE SCALE GENOMIC DNA]</scope>
    <source>
        <strain evidence="7 8">BGMRC2036</strain>
    </source>
</reference>
<name>A0A506U9C8_9HYPH</name>
<dbReference type="Proteomes" id="UP000318801">
    <property type="component" value="Unassembled WGS sequence"/>
</dbReference>
<dbReference type="NCBIfam" id="TIGR02625">
    <property type="entry name" value="YiiL_rotase"/>
    <property type="match status" value="1"/>
</dbReference>
<dbReference type="InterPro" id="IPR013448">
    <property type="entry name" value="L-rhamnose_mutarotase"/>
</dbReference>
<organism evidence="7 8">
    <name type="scientific">Martelella alba</name>
    <dbReference type="NCBI Taxonomy" id="2590451"/>
    <lineage>
        <taxon>Bacteria</taxon>
        <taxon>Pseudomonadati</taxon>
        <taxon>Pseudomonadota</taxon>
        <taxon>Alphaproteobacteria</taxon>
        <taxon>Hyphomicrobiales</taxon>
        <taxon>Aurantimonadaceae</taxon>
        <taxon>Martelella</taxon>
    </lineage>
</organism>
<feature type="active site" description="Proton donor" evidence="5">
    <location>
        <position position="22"/>
    </location>
</feature>
<protein>
    <recommendedName>
        <fullName evidence="5 6">L-rhamnose mutarotase</fullName>
        <ecNumber evidence="5 6">5.1.3.32</ecNumber>
    </recommendedName>
    <alternativeName>
        <fullName evidence="5">Rhamnose 1-epimerase</fullName>
    </alternativeName>
    <alternativeName>
        <fullName evidence="5">Type-3 mutarotase</fullName>
    </alternativeName>
</protein>
<dbReference type="Gene3D" id="3.30.70.100">
    <property type="match status" value="1"/>
</dbReference>
<feature type="binding site" evidence="5">
    <location>
        <begin position="76"/>
        <end position="77"/>
    </location>
    <ligand>
        <name>substrate</name>
    </ligand>
</feature>
<dbReference type="SUPFAM" id="SSF54909">
    <property type="entry name" value="Dimeric alpha+beta barrel"/>
    <property type="match status" value="1"/>
</dbReference>
<feature type="binding site" evidence="5">
    <location>
        <position position="18"/>
    </location>
    <ligand>
        <name>substrate</name>
    </ligand>
</feature>
<dbReference type="RefSeq" id="WP_141149863.1">
    <property type="nucleotide sequence ID" value="NZ_VHLG01000010.1"/>
</dbReference>
<evidence type="ECO:0000313" key="8">
    <source>
        <dbReference type="Proteomes" id="UP000318801"/>
    </source>
</evidence>
<dbReference type="EC" id="5.1.3.32" evidence="5 6"/>
<dbReference type="GO" id="GO:0005737">
    <property type="term" value="C:cytoplasm"/>
    <property type="evidence" value="ECO:0007669"/>
    <property type="project" value="UniProtKB-SubCell"/>
</dbReference>
<sequence length="104" mass="12200">METIALRMTLNPGQKDEYKRRHDAIWPELAKVLKDAGVSDYSIFLDEETNHLFAVLKRADDHHMTEIPKNEIVRRWWDYMADIMATNPDNSPVEVPLLQVFHLP</sequence>
<comment type="catalytic activity">
    <reaction evidence="5">
        <text>alpha-L-rhamnose = beta-L-rhamnose</text>
        <dbReference type="Rhea" id="RHEA:25584"/>
        <dbReference type="ChEBI" id="CHEBI:27586"/>
        <dbReference type="ChEBI" id="CHEBI:27907"/>
        <dbReference type="EC" id="5.1.3.32"/>
    </reaction>
</comment>
<accession>A0A506U9C8</accession>
<dbReference type="PANTHER" id="PTHR34389">
    <property type="entry name" value="L-RHAMNOSE MUTAROTASE"/>
    <property type="match status" value="1"/>
</dbReference>
<keyword evidence="3 5" id="KW-0119">Carbohydrate metabolism</keyword>
<evidence type="ECO:0000256" key="2">
    <source>
        <dbReference type="ARBA" id="ARBA00023235"/>
    </source>
</evidence>
<comment type="similarity">
    <text evidence="5">Belongs to the rhamnose mutarotase family.</text>
</comment>
<dbReference type="OrthoDB" id="9799608at2"/>
<feature type="binding site" evidence="5">
    <location>
        <position position="41"/>
    </location>
    <ligand>
        <name>substrate</name>
    </ligand>
</feature>
<dbReference type="AlphaFoldDB" id="A0A506U9C8"/>
<dbReference type="GO" id="GO:0019301">
    <property type="term" value="P:rhamnose catabolic process"/>
    <property type="evidence" value="ECO:0007669"/>
    <property type="project" value="UniProtKB-UniRule"/>
</dbReference>
<evidence type="ECO:0000256" key="1">
    <source>
        <dbReference type="ARBA" id="ARBA00022490"/>
    </source>
</evidence>
<dbReference type="UniPathway" id="UPA00125"/>
<evidence type="ECO:0000256" key="4">
    <source>
        <dbReference type="ARBA" id="ARBA00023308"/>
    </source>
</evidence>
<dbReference type="Pfam" id="PF05336">
    <property type="entry name" value="rhaM"/>
    <property type="match status" value="1"/>
</dbReference>
<comment type="subunit">
    <text evidence="5">Homodimer.</text>
</comment>
<comment type="caution">
    <text evidence="7">The sequence shown here is derived from an EMBL/GenBank/DDBJ whole genome shotgun (WGS) entry which is preliminary data.</text>
</comment>
<proteinExistence type="inferred from homology"/>
<evidence type="ECO:0000313" key="7">
    <source>
        <dbReference type="EMBL" id="TPW29189.1"/>
    </source>
</evidence>
<dbReference type="PANTHER" id="PTHR34389:SF2">
    <property type="entry name" value="L-RHAMNOSE MUTAROTASE"/>
    <property type="match status" value="1"/>
</dbReference>
<evidence type="ECO:0000256" key="3">
    <source>
        <dbReference type="ARBA" id="ARBA00023277"/>
    </source>
</evidence>
<dbReference type="InterPro" id="IPR008000">
    <property type="entry name" value="Rham/fucose_mutarotase"/>
</dbReference>
<dbReference type="HAMAP" id="MF_01663">
    <property type="entry name" value="L_rham_rotase"/>
    <property type="match status" value="1"/>
</dbReference>
<evidence type="ECO:0000256" key="6">
    <source>
        <dbReference type="NCBIfam" id="TIGR02625"/>
    </source>
</evidence>